<dbReference type="RefSeq" id="WP_049550811.1">
    <property type="nucleotide sequence ID" value="NZ_JASHCB010000007.1"/>
</dbReference>
<proteinExistence type="predicted"/>
<protein>
    <recommendedName>
        <fullName evidence="3">Bacteriocin class II with double-glycine leader peptide</fullName>
    </recommendedName>
</protein>
<dbReference type="AlphaFoldDB" id="A0A139RKC9"/>
<name>A0A139RKC9_9STRE</name>
<gene>
    <name evidence="1" type="ORF">SINDD18_00031</name>
</gene>
<dbReference type="EMBL" id="LQZF01000004">
    <property type="protein sequence ID" value="KXU15223.1"/>
    <property type="molecule type" value="Genomic_DNA"/>
</dbReference>
<dbReference type="PATRIC" id="fig|68892.8.peg.44"/>
<comment type="caution">
    <text evidence="1">The sequence shown here is derived from an EMBL/GenBank/DDBJ whole genome shotgun (WGS) entry which is preliminary data.</text>
</comment>
<evidence type="ECO:0000313" key="1">
    <source>
        <dbReference type="EMBL" id="KXU15223.1"/>
    </source>
</evidence>
<organism evidence="1 2">
    <name type="scientific">Streptococcus infantis</name>
    <dbReference type="NCBI Taxonomy" id="68892"/>
    <lineage>
        <taxon>Bacteria</taxon>
        <taxon>Bacillati</taxon>
        <taxon>Bacillota</taxon>
        <taxon>Bacilli</taxon>
        <taxon>Lactobacillales</taxon>
        <taxon>Streptococcaceae</taxon>
        <taxon>Streptococcus</taxon>
    </lineage>
</organism>
<accession>A0A139RKC9</accession>
<sequence length="70" mass="6707">MIDLAINDLENVVGGGNALSCATGIGMSGAILAAASGPIGWGTFALLAVGAAATGFGTGYSCGAWYHTGD</sequence>
<evidence type="ECO:0000313" key="2">
    <source>
        <dbReference type="Proteomes" id="UP000072578"/>
    </source>
</evidence>
<evidence type="ECO:0008006" key="3">
    <source>
        <dbReference type="Google" id="ProtNLM"/>
    </source>
</evidence>
<dbReference type="Proteomes" id="UP000072578">
    <property type="component" value="Unassembled WGS sequence"/>
</dbReference>
<reference evidence="1 2" key="1">
    <citation type="submission" date="2016-01" db="EMBL/GenBank/DDBJ databases">
        <title>Highly variable Streptococcus oralis are common among viridans streptococci isolated from primates.</title>
        <authorList>
            <person name="Denapaite D."/>
            <person name="Rieger M."/>
            <person name="Koendgen S."/>
            <person name="Brueckner R."/>
            <person name="Ochigava I."/>
            <person name="Kappeler P."/>
            <person name="Maetz-Rensing K."/>
            <person name="Leendertz F."/>
            <person name="Hakenbeck R."/>
        </authorList>
    </citation>
    <scope>NUCLEOTIDE SEQUENCE [LARGE SCALE GENOMIC DNA]</scope>
    <source>
        <strain evidence="1 2">DD18</strain>
    </source>
</reference>